<evidence type="ECO:0000313" key="3">
    <source>
        <dbReference type="Proteomes" id="UP000824178"/>
    </source>
</evidence>
<reference evidence="2" key="1">
    <citation type="journal article" date="2021" name="PeerJ">
        <title>Extensive microbial diversity within the chicken gut microbiome revealed by metagenomics and culture.</title>
        <authorList>
            <person name="Gilroy R."/>
            <person name="Ravi A."/>
            <person name="Getino M."/>
            <person name="Pursley I."/>
            <person name="Horton D.L."/>
            <person name="Alikhan N.F."/>
            <person name="Baker D."/>
            <person name="Gharbi K."/>
            <person name="Hall N."/>
            <person name="Watson M."/>
            <person name="Adriaenssens E.M."/>
            <person name="Foster-Nyarko E."/>
            <person name="Jarju S."/>
            <person name="Secka A."/>
            <person name="Antonio M."/>
            <person name="Oren A."/>
            <person name="Chaudhuri R.R."/>
            <person name="La Ragione R."/>
            <person name="Hildebrand F."/>
            <person name="Pallen M.J."/>
        </authorList>
    </citation>
    <scope>NUCLEOTIDE SEQUENCE</scope>
    <source>
        <strain evidence="2">742</strain>
    </source>
</reference>
<dbReference type="Pfam" id="PF11193">
    <property type="entry name" value="DUF2812"/>
    <property type="match status" value="1"/>
</dbReference>
<evidence type="ECO:0000256" key="1">
    <source>
        <dbReference type="SAM" id="Phobius"/>
    </source>
</evidence>
<keyword evidence="1" id="KW-0812">Transmembrane</keyword>
<accession>A0A9E2NQK6</accession>
<feature type="transmembrane region" description="Helical" evidence="1">
    <location>
        <begin position="156"/>
        <end position="174"/>
    </location>
</feature>
<dbReference type="EMBL" id="JAHLFH010000077">
    <property type="protein sequence ID" value="MBU3819490.1"/>
    <property type="molecule type" value="Genomic_DNA"/>
</dbReference>
<protein>
    <submittedName>
        <fullName evidence="2">DUF2812 domain-containing protein</fullName>
    </submittedName>
</protein>
<proteinExistence type="predicted"/>
<dbReference type="Proteomes" id="UP000824178">
    <property type="component" value="Unassembled WGS sequence"/>
</dbReference>
<evidence type="ECO:0000313" key="2">
    <source>
        <dbReference type="EMBL" id="MBU3819490.1"/>
    </source>
</evidence>
<gene>
    <name evidence="2" type="ORF">H9864_03840</name>
</gene>
<keyword evidence="1" id="KW-1133">Transmembrane helix</keyword>
<keyword evidence="1" id="KW-0472">Membrane</keyword>
<dbReference type="AlphaFoldDB" id="A0A9E2NQK6"/>
<dbReference type="InterPro" id="IPR021359">
    <property type="entry name" value="DUF2812"/>
</dbReference>
<name>A0A9E2NQK6_9FIRM</name>
<comment type="caution">
    <text evidence="2">The sequence shown here is derived from an EMBL/GenBank/DDBJ whole genome shotgun (WGS) entry which is preliminary data.</text>
</comment>
<reference evidence="2" key="2">
    <citation type="submission" date="2021-04" db="EMBL/GenBank/DDBJ databases">
        <authorList>
            <person name="Gilroy R."/>
        </authorList>
    </citation>
    <scope>NUCLEOTIDE SEQUENCE</scope>
    <source>
        <strain evidence="2">742</strain>
    </source>
</reference>
<sequence length="192" mass="22668">MSEALKNRKTVWKTFWLWQYEEEEAWLNQMAAEGWVLEEVHFFRYGFTRCQPGEYILRLEMMNGSPAMDENQEYIWFVRGTGAEYVGKLKNWVYFRKKAAEGPFELFSDLDSRLAHVERVLCLAAVLFGAMALNFLLYLNSVFIGRGSLEELTFEALPLLALSAAMLFWIGRGCRKLWTLRKKLKEERRLRE</sequence>
<organism evidence="2 3">
    <name type="scientific">Candidatus Faecalibacterium intestinavium</name>
    <dbReference type="NCBI Taxonomy" id="2838580"/>
    <lineage>
        <taxon>Bacteria</taxon>
        <taxon>Bacillati</taxon>
        <taxon>Bacillota</taxon>
        <taxon>Clostridia</taxon>
        <taxon>Eubacteriales</taxon>
        <taxon>Oscillospiraceae</taxon>
        <taxon>Faecalibacterium</taxon>
    </lineage>
</organism>
<feature type="transmembrane region" description="Helical" evidence="1">
    <location>
        <begin position="120"/>
        <end position="144"/>
    </location>
</feature>